<dbReference type="InterPro" id="IPR017087">
    <property type="entry name" value="UCP037004"/>
</dbReference>
<dbReference type="InterPro" id="IPR013560">
    <property type="entry name" value="DUF1722"/>
</dbReference>
<dbReference type="Pfam" id="PF08349">
    <property type="entry name" value="DUF1722"/>
    <property type="match status" value="1"/>
</dbReference>
<evidence type="ECO:0000313" key="3">
    <source>
        <dbReference type="Proteomes" id="UP000001446"/>
    </source>
</evidence>
<dbReference type="AlphaFoldDB" id="D2BTP3"/>
<evidence type="ECO:0000313" key="2">
    <source>
        <dbReference type="EMBL" id="ACZ77874.1"/>
    </source>
</evidence>
<dbReference type="eggNOG" id="COG1683">
    <property type="taxonomic scope" value="Bacteria"/>
</dbReference>
<reference evidence="2" key="1">
    <citation type="submission" date="2009-12" db="EMBL/GenBank/DDBJ databases">
        <title>Complete sequence of Dickeya dadantii Ech586.</title>
        <authorList>
            <consortium name="US DOE Joint Genome Institute"/>
            <person name="Lucas S."/>
            <person name="Copeland A."/>
            <person name="Lapidus A."/>
            <person name="Glavina del Rio T."/>
            <person name="Tice H."/>
            <person name="Bruce D."/>
            <person name="Goodwin L."/>
            <person name="Pitluck S."/>
            <person name="Munk A.C."/>
            <person name="Brettin T."/>
            <person name="Detter J.C."/>
            <person name="Han C."/>
            <person name="Tapia R."/>
            <person name="Larimer F."/>
            <person name="Land M."/>
            <person name="Hauser L."/>
            <person name="Kyrpides N."/>
            <person name="Mikhailova N."/>
            <person name="Balakrishnan V."/>
            <person name="Glasner J."/>
            <person name="Perna N.T."/>
        </authorList>
    </citation>
    <scope>NUCLEOTIDE SEQUENCE [LARGE SCALE GENOMIC DNA]</scope>
    <source>
        <strain evidence="2">Ech586</strain>
    </source>
</reference>
<dbReference type="Pfam" id="PF04463">
    <property type="entry name" value="2-thiour_desulf"/>
    <property type="match status" value="1"/>
</dbReference>
<dbReference type="PIRSF" id="PIRSF037004">
    <property type="entry name" value="UCP037004"/>
    <property type="match status" value="1"/>
</dbReference>
<feature type="domain" description="DUF1722" evidence="1">
    <location>
        <begin position="206"/>
        <end position="323"/>
    </location>
</feature>
<proteinExistence type="predicted"/>
<organism evidence="2 3">
    <name type="scientific">Dickeya zeae (strain Ech586)</name>
    <name type="common">Dickeya dadantii (strain Ech586)</name>
    <dbReference type="NCBI Taxonomy" id="590409"/>
    <lineage>
        <taxon>Bacteria</taxon>
        <taxon>Pseudomonadati</taxon>
        <taxon>Pseudomonadota</taxon>
        <taxon>Gammaproteobacteria</taxon>
        <taxon>Enterobacterales</taxon>
        <taxon>Pectobacteriaceae</taxon>
        <taxon>Dickeya</taxon>
        <taxon>Dickeya parazeae</taxon>
    </lineage>
</organism>
<dbReference type="PANTHER" id="PTHR30087:SF0">
    <property type="entry name" value="INNER MEMBRANE PROTEIN"/>
    <property type="match status" value="1"/>
</dbReference>
<dbReference type="STRING" id="590409.Dd586_3039"/>
<accession>D2BTP3</accession>
<dbReference type="KEGG" id="ddc:Dd586_3039"/>
<evidence type="ECO:0000259" key="1">
    <source>
        <dbReference type="Pfam" id="PF08349"/>
    </source>
</evidence>
<dbReference type="Proteomes" id="UP000001446">
    <property type="component" value="Chromosome"/>
</dbReference>
<dbReference type="EMBL" id="CP001836">
    <property type="protein sequence ID" value="ACZ77874.1"/>
    <property type="molecule type" value="Genomic_DNA"/>
</dbReference>
<keyword evidence="3" id="KW-1185">Reference proteome</keyword>
<dbReference type="HOGENOM" id="CLU_076318_0_0_6"/>
<dbReference type="eggNOG" id="COG3272">
    <property type="taxonomic scope" value="Bacteria"/>
</dbReference>
<dbReference type="PANTHER" id="PTHR30087">
    <property type="entry name" value="INNER MEMBRANE PROTEIN"/>
    <property type="match status" value="1"/>
</dbReference>
<dbReference type="InterPro" id="IPR007553">
    <property type="entry name" value="2-thiour_desulf"/>
</dbReference>
<sequence length="333" mass="38180">MNNHPENNHAMTGSIDSKPVLGISGCLTGSTVRFDGGHKRLRFVMDELSPWIAFRPVCPEMSIGLPVPRPALRLIQTTSGDIRMRMSHDTQQDMTEKMDDFTARYLPTIGNLAGFIVCAKSPSCGMERVRLYDEQGHRGRKAGVGLFTTALMKTYPWLPVEEDGRLHDPVLRENFVERLFALHELNQLRAGGLTRHNLLAFHSRYKLQLLAHHQAGYREIGPFVARLHEWDDLDAFFIAYRYKLMAILRQPASRKNHTNVLMHIQGYFRKQLNNRQRAELREVIIGYRAGRLPILAPITLLKHYLAEHPDSYLLTQNYFDPYPQDLGLRLAVA</sequence>
<gene>
    <name evidence="2" type="ordered locus">Dd586_3039</name>
</gene>
<protein>
    <recommendedName>
        <fullName evidence="1">DUF1722 domain-containing protein</fullName>
    </recommendedName>
</protein>
<name>D2BTP3_DICZ5</name>